<dbReference type="EMBL" id="QJQB01000011">
    <property type="protein sequence ID" value="PYA75229.1"/>
    <property type="molecule type" value="Genomic_DNA"/>
</dbReference>
<reference evidence="2" key="2">
    <citation type="submission" date="2018-06" db="EMBL/GenBank/DDBJ databases">
        <authorList>
            <person name="Martins R.C."/>
            <person name="Perdigao-Neto L.V."/>
            <person name="Costa S.F."/>
            <person name="Levin A.S.S."/>
        </authorList>
    </citation>
    <scope>NUCLEOTIDE SEQUENCE</scope>
    <source>
        <strain evidence="2">1283</strain>
    </source>
</reference>
<sequence>MFVSVDDLIADIAVVFHWPPSEMYGMELRELMAWRQRAAIRSGNHDDDEDDHGS</sequence>
<evidence type="ECO:0000313" key="1">
    <source>
        <dbReference type="EMBL" id="MDQ9558854.1"/>
    </source>
</evidence>
<name>A0ABD5BR73_SERMA</name>
<dbReference type="Proteomes" id="UP000247823">
    <property type="component" value="Unassembled WGS sequence"/>
</dbReference>
<proteinExistence type="predicted"/>
<dbReference type="Pfam" id="PF06528">
    <property type="entry name" value="Phage_P2_GpE"/>
    <property type="match status" value="1"/>
</dbReference>
<dbReference type="EMBL" id="JAVIPQ010000430">
    <property type="protein sequence ID" value="MDQ9558854.1"/>
    <property type="molecule type" value="Genomic_DNA"/>
</dbReference>
<keyword evidence="3" id="KW-1185">Reference proteome</keyword>
<dbReference type="Proteomes" id="UP001234811">
    <property type="component" value="Unassembled WGS sequence"/>
</dbReference>
<evidence type="ECO:0000313" key="4">
    <source>
        <dbReference type="Proteomes" id="UP001234811"/>
    </source>
</evidence>
<evidence type="ECO:0000313" key="3">
    <source>
        <dbReference type="Proteomes" id="UP000247823"/>
    </source>
</evidence>
<reference evidence="1 4" key="3">
    <citation type="submission" date="2023-07" db="EMBL/GenBank/DDBJ databases">
        <title>Pathogens genome sequencing project 196.</title>
        <authorList>
            <person name="Cao X."/>
        </authorList>
    </citation>
    <scope>NUCLEOTIDE SEQUENCE [LARGE SCALE GENOMIC DNA]</scope>
    <source>
        <strain evidence="1 4">SM41</strain>
    </source>
</reference>
<gene>
    <name evidence="2" type="ORF">DMW51_00695</name>
    <name evidence="1" type="ORF">RF091_25530</name>
</gene>
<evidence type="ECO:0000313" key="2">
    <source>
        <dbReference type="EMBL" id="PYA75229.1"/>
    </source>
</evidence>
<reference evidence="2" key="1">
    <citation type="submission" date="2018-06" db="EMBL/GenBank/DDBJ databases">
        <title>Serratia marcescens genome sequencing and assembly.</title>
        <authorList>
            <person name="Martins R.C.R."/>
            <person name="Perdigao-Neto L.V."/>
            <person name="Costa S.F."/>
            <person name="Levin A.S.S."/>
        </authorList>
    </citation>
    <scope>NUCLEOTIDE SEQUENCE</scope>
    <source>
        <strain evidence="2">1283</strain>
    </source>
</reference>
<dbReference type="AlphaFoldDB" id="A0ABD5BR73"/>
<dbReference type="InterPro" id="IPR009493">
    <property type="entry name" value="P2_GpE"/>
</dbReference>
<organism evidence="1 4">
    <name type="scientific">Serratia marcescens</name>
    <dbReference type="NCBI Taxonomy" id="615"/>
    <lineage>
        <taxon>Bacteria</taxon>
        <taxon>Pseudomonadati</taxon>
        <taxon>Pseudomonadota</taxon>
        <taxon>Gammaproteobacteria</taxon>
        <taxon>Enterobacterales</taxon>
        <taxon>Yersiniaceae</taxon>
        <taxon>Serratia</taxon>
    </lineage>
</organism>
<accession>A0ABD5BR73</accession>
<protein>
    <submittedName>
        <fullName evidence="1">GpE family phage tail protein</fullName>
    </submittedName>
</protein>
<comment type="caution">
    <text evidence="1">The sequence shown here is derived from an EMBL/GenBank/DDBJ whole genome shotgun (WGS) entry which is preliminary data.</text>
</comment>
<dbReference type="RefSeq" id="WP_072055827.1">
    <property type="nucleotide sequence ID" value="NZ_CADDTT010000004.1"/>
</dbReference>